<feature type="compositionally biased region" description="Polar residues" evidence="2">
    <location>
        <begin position="405"/>
        <end position="422"/>
    </location>
</feature>
<evidence type="ECO:0000313" key="3">
    <source>
        <dbReference type="EMBL" id="QDZ18401.1"/>
    </source>
</evidence>
<dbReference type="AlphaFoldDB" id="A0A5B8MDR2"/>
<feature type="compositionally biased region" description="Basic and acidic residues" evidence="2">
    <location>
        <begin position="353"/>
        <end position="367"/>
    </location>
</feature>
<organism evidence="3 4">
    <name type="scientific">Chloropicon primus</name>
    <dbReference type="NCBI Taxonomy" id="1764295"/>
    <lineage>
        <taxon>Eukaryota</taxon>
        <taxon>Viridiplantae</taxon>
        <taxon>Chlorophyta</taxon>
        <taxon>Chloropicophyceae</taxon>
        <taxon>Chloropicales</taxon>
        <taxon>Chloropicaceae</taxon>
        <taxon>Chloropicon</taxon>
    </lineage>
</organism>
<evidence type="ECO:0000256" key="2">
    <source>
        <dbReference type="SAM" id="MobiDB-lite"/>
    </source>
</evidence>
<dbReference type="Proteomes" id="UP000316726">
    <property type="component" value="Chromosome 1"/>
</dbReference>
<dbReference type="Gene3D" id="1.20.5.190">
    <property type="match status" value="1"/>
</dbReference>
<feature type="region of interest" description="Disordered" evidence="2">
    <location>
        <begin position="313"/>
        <end position="384"/>
    </location>
</feature>
<dbReference type="EMBL" id="CP031034">
    <property type="protein sequence ID" value="QDZ18401.1"/>
    <property type="molecule type" value="Genomic_DNA"/>
</dbReference>
<feature type="compositionally biased region" description="Low complexity" evidence="2">
    <location>
        <begin position="465"/>
        <end position="477"/>
    </location>
</feature>
<feature type="compositionally biased region" description="Basic and acidic residues" evidence="2">
    <location>
        <begin position="329"/>
        <end position="346"/>
    </location>
</feature>
<protein>
    <submittedName>
        <fullName evidence="3">Uncharacterized protein</fullName>
    </submittedName>
</protein>
<feature type="compositionally biased region" description="Basic and acidic residues" evidence="2">
    <location>
        <begin position="454"/>
        <end position="464"/>
    </location>
</feature>
<keyword evidence="1" id="KW-0175">Coiled coil</keyword>
<gene>
    <name evidence="3" type="ORF">A3770_01p09190</name>
</gene>
<feature type="coiled-coil region" evidence="1">
    <location>
        <begin position="88"/>
        <end position="115"/>
    </location>
</feature>
<feature type="region of interest" description="Disordered" evidence="2">
    <location>
        <begin position="399"/>
        <end position="492"/>
    </location>
</feature>
<accession>A0A5B8MDR2</accession>
<keyword evidence="4" id="KW-1185">Reference proteome</keyword>
<feature type="region of interest" description="Disordered" evidence="2">
    <location>
        <begin position="117"/>
        <end position="193"/>
    </location>
</feature>
<feature type="compositionally biased region" description="Polar residues" evidence="2">
    <location>
        <begin position="122"/>
        <end position="131"/>
    </location>
</feature>
<feature type="compositionally biased region" description="Basic and acidic residues" evidence="2">
    <location>
        <begin position="14"/>
        <end position="31"/>
    </location>
</feature>
<reference evidence="3 4" key="1">
    <citation type="submission" date="2018-07" db="EMBL/GenBank/DDBJ databases">
        <title>The complete nuclear genome of the prasinophyte Chloropicon primus (CCMP1205).</title>
        <authorList>
            <person name="Pombert J.-F."/>
            <person name="Otis C."/>
            <person name="Turmel M."/>
            <person name="Lemieux C."/>
        </authorList>
    </citation>
    <scope>NUCLEOTIDE SEQUENCE [LARGE SCALE GENOMIC DNA]</scope>
    <source>
        <strain evidence="3 4">CCMP1205</strain>
    </source>
</reference>
<name>A0A5B8MDR2_9CHLO</name>
<evidence type="ECO:0000313" key="4">
    <source>
        <dbReference type="Proteomes" id="UP000316726"/>
    </source>
</evidence>
<proteinExistence type="predicted"/>
<feature type="region of interest" description="Disordered" evidence="2">
    <location>
        <begin position="1"/>
        <end position="31"/>
    </location>
</feature>
<evidence type="ECO:0000256" key="1">
    <source>
        <dbReference type="SAM" id="Coils"/>
    </source>
</evidence>
<sequence>MRSSNGPSGGRYGVVEHAEASVSEKDTQEHLDRMRRKSSVVVLHEALESVQRVREGKAAIIQRSWRRHKVEKTLKMKDKAARCIQRNYRRHAKRILQLKAKAETVQRNITLKKQEMLERQQESVTPEAQPQPQSPRAGGEPAQTQDSEKLDAESTMLDYGPSPSFDSAGVPASAPNLGENLVEASSPGEDLDAPAARVSAEASSSIPKSPLDIESAELVYEDFLKDVVEDLASQTFSGMLMQWEMIQSMFRKKGLVSAMDWLFTFFTRGEAYFWLDFLETHLFPELKVSFKWPDRYGGGFVFSSAGWINAAPLQVGGRPSKPKAKRDRNKGDPEAKAEEEGGKDLGMKILSYGKRDEGGRSCVHEEVSTSEASGVGGKGTGEDAFMAGEDSQIAHLVSPFGMPNHISSESPSRTGGFNTNAIRPSTVPRPPPSRTPSVRTRPATRGSPSAKNCGGDRMHLEGRTTRSSSRATVRSASPGLRTPAGKHEQSEDLSFDLASARKDYERDRLNLHSAPSLPRSLERRMSPNHPFRPKWKTMQGDLQPLQMTFHEVPGGNHASRSRSSLDFVRSQISLRERKSTFLEEKEKRERVYKTVNSLNELQLNCTNELIEGCLKDEV</sequence>